<evidence type="ECO:0000313" key="3">
    <source>
        <dbReference type="Proteomes" id="UP000000768"/>
    </source>
</evidence>
<dbReference type="Proteomes" id="UP000000768">
    <property type="component" value="Chromosome 1"/>
</dbReference>
<keyword evidence="3" id="KW-1185">Reference proteome</keyword>
<dbReference type="EMBL" id="CM000760">
    <property type="protein sequence ID" value="OQU92611.1"/>
    <property type="molecule type" value="Genomic_DNA"/>
</dbReference>
<accession>A0A1Z5S9L8</accession>
<name>A0A1Z5S9L8_SORBI</name>
<sequence>MGVVCYGGRDWFLEHRSLSGCSRDRLGSKTTAFPSSLRFKAVHCTARHRHQEESGKPIPSHLPPSGSAEHAARSPSARARHLGSPSLLTCPATRHLRPPPSTDHLPPTPP</sequence>
<evidence type="ECO:0000256" key="1">
    <source>
        <dbReference type="SAM" id="MobiDB-lite"/>
    </source>
</evidence>
<protein>
    <submittedName>
        <fullName evidence="2">Uncharacterized protein</fullName>
    </submittedName>
</protein>
<reference evidence="3" key="2">
    <citation type="journal article" date="2018" name="Plant J.">
        <title>The Sorghum bicolor reference genome: improved assembly, gene annotations, a transcriptome atlas, and signatures of genome organization.</title>
        <authorList>
            <person name="McCormick R.F."/>
            <person name="Truong S.K."/>
            <person name="Sreedasyam A."/>
            <person name="Jenkins J."/>
            <person name="Shu S."/>
            <person name="Sims D."/>
            <person name="Kennedy M."/>
            <person name="Amirebrahimi M."/>
            <person name="Weers B.D."/>
            <person name="McKinley B."/>
            <person name="Mattison A."/>
            <person name="Morishige D.T."/>
            <person name="Grimwood J."/>
            <person name="Schmutz J."/>
            <person name="Mullet J.E."/>
        </authorList>
    </citation>
    <scope>NUCLEOTIDE SEQUENCE [LARGE SCALE GENOMIC DNA]</scope>
    <source>
        <strain evidence="3">cv. BTx623</strain>
    </source>
</reference>
<reference evidence="2 3" key="1">
    <citation type="journal article" date="2009" name="Nature">
        <title>The Sorghum bicolor genome and the diversification of grasses.</title>
        <authorList>
            <person name="Paterson A.H."/>
            <person name="Bowers J.E."/>
            <person name="Bruggmann R."/>
            <person name="Dubchak I."/>
            <person name="Grimwood J."/>
            <person name="Gundlach H."/>
            <person name="Haberer G."/>
            <person name="Hellsten U."/>
            <person name="Mitros T."/>
            <person name="Poliakov A."/>
            <person name="Schmutz J."/>
            <person name="Spannagl M."/>
            <person name="Tang H."/>
            <person name="Wang X."/>
            <person name="Wicker T."/>
            <person name="Bharti A.K."/>
            <person name="Chapman J."/>
            <person name="Feltus F.A."/>
            <person name="Gowik U."/>
            <person name="Grigoriev I.V."/>
            <person name="Lyons E."/>
            <person name="Maher C.A."/>
            <person name="Martis M."/>
            <person name="Narechania A."/>
            <person name="Otillar R.P."/>
            <person name="Penning B.W."/>
            <person name="Salamov A.A."/>
            <person name="Wang Y."/>
            <person name="Zhang L."/>
            <person name="Carpita N.C."/>
            <person name="Freeling M."/>
            <person name="Gingle A.R."/>
            <person name="Hash C.T."/>
            <person name="Keller B."/>
            <person name="Klein P."/>
            <person name="Kresovich S."/>
            <person name="McCann M.C."/>
            <person name="Ming R."/>
            <person name="Peterson D.G."/>
            <person name="Mehboob-ur-Rahman"/>
            <person name="Ware D."/>
            <person name="Westhoff P."/>
            <person name="Mayer K.F."/>
            <person name="Messing J."/>
            <person name="Rokhsar D.S."/>
        </authorList>
    </citation>
    <scope>NUCLEOTIDE SEQUENCE [LARGE SCALE GENOMIC DNA]</scope>
    <source>
        <strain evidence="3">cv. BTx623</strain>
    </source>
</reference>
<dbReference type="InParanoid" id="A0A1Z5S9L8"/>
<gene>
    <name evidence="2" type="ORF">SORBI_3001G375650</name>
</gene>
<dbReference type="Gramene" id="OQU92611">
    <property type="protein sequence ID" value="OQU92611"/>
    <property type="gene ID" value="SORBI_3001G375650"/>
</dbReference>
<proteinExistence type="predicted"/>
<feature type="compositionally biased region" description="Pro residues" evidence="1">
    <location>
        <begin position="98"/>
        <end position="110"/>
    </location>
</feature>
<feature type="region of interest" description="Disordered" evidence="1">
    <location>
        <begin position="46"/>
        <end position="110"/>
    </location>
</feature>
<dbReference type="AlphaFoldDB" id="A0A1Z5S9L8"/>
<feature type="compositionally biased region" description="Low complexity" evidence="1">
    <location>
        <begin position="67"/>
        <end position="77"/>
    </location>
</feature>
<evidence type="ECO:0000313" key="2">
    <source>
        <dbReference type="EMBL" id="OQU92611.1"/>
    </source>
</evidence>
<organism evidence="2 3">
    <name type="scientific">Sorghum bicolor</name>
    <name type="common">Sorghum</name>
    <name type="synonym">Sorghum vulgare</name>
    <dbReference type="NCBI Taxonomy" id="4558"/>
    <lineage>
        <taxon>Eukaryota</taxon>
        <taxon>Viridiplantae</taxon>
        <taxon>Streptophyta</taxon>
        <taxon>Embryophyta</taxon>
        <taxon>Tracheophyta</taxon>
        <taxon>Spermatophyta</taxon>
        <taxon>Magnoliopsida</taxon>
        <taxon>Liliopsida</taxon>
        <taxon>Poales</taxon>
        <taxon>Poaceae</taxon>
        <taxon>PACMAD clade</taxon>
        <taxon>Panicoideae</taxon>
        <taxon>Andropogonodae</taxon>
        <taxon>Andropogoneae</taxon>
        <taxon>Sorghinae</taxon>
        <taxon>Sorghum</taxon>
    </lineage>
</organism>